<reference evidence="2 3" key="1">
    <citation type="journal article" date="2016" name="Front. Microbiol.">
        <title>Genome and transcriptome sequences reveal the specific parasitism of the nematophagous Purpureocillium lilacinum 36-1.</title>
        <authorList>
            <person name="Xie J."/>
            <person name="Li S."/>
            <person name="Mo C."/>
            <person name="Xiao X."/>
            <person name="Peng D."/>
            <person name="Wang G."/>
            <person name="Xiao Y."/>
        </authorList>
    </citation>
    <scope>NUCLEOTIDE SEQUENCE [LARGE SCALE GENOMIC DNA]</scope>
    <source>
        <strain evidence="2 3">36-1</strain>
    </source>
</reference>
<sequence length="178" mass="18963">MLQHIRSFQTTTKRIFGSAASAASPGAAERPADQDSPSSAAIANLFANRKAPGHGRHLTSPQLQYGVVAKLSSKGNAPPAGLLEKHLHLREAHRKGPGQSTWHRPYVVRLNSHPNFCLSWPCADSFGDHLPAGLRGPGAWRSQGWPFRSAASPSAETDDDNLHRGAAAHRGITASNGT</sequence>
<feature type="region of interest" description="Disordered" evidence="1">
    <location>
        <begin position="17"/>
        <end position="37"/>
    </location>
</feature>
<evidence type="ECO:0000313" key="3">
    <source>
        <dbReference type="Proteomes" id="UP000245956"/>
    </source>
</evidence>
<feature type="compositionally biased region" description="Low complexity" evidence="1">
    <location>
        <begin position="17"/>
        <end position="28"/>
    </location>
</feature>
<evidence type="ECO:0000313" key="2">
    <source>
        <dbReference type="EMBL" id="PWI74187.1"/>
    </source>
</evidence>
<protein>
    <submittedName>
        <fullName evidence="2">Uncharacterized protein</fullName>
    </submittedName>
</protein>
<proteinExistence type="predicted"/>
<organism evidence="2 3">
    <name type="scientific">Purpureocillium lilacinum</name>
    <name type="common">Paecilomyces lilacinus</name>
    <dbReference type="NCBI Taxonomy" id="33203"/>
    <lineage>
        <taxon>Eukaryota</taxon>
        <taxon>Fungi</taxon>
        <taxon>Dikarya</taxon>
        <taxon>Ascomycota</taxon>
        <taxon>Pezizomycotina</taxon>
        <taxon>Sordariomycetes</taxon>
        <taxon>Hypocreomycetidae</taxon>
        <taxon>Hypocreales</taxon>
        <taxon>Ophiocordycipitaceae</taxon>
        <taxon>Purpureocillium</taxon>
    </lineage>
</organism>
<dbReference type="AlphaFoldDB" id="A0A2U3EI43"/>
<name>A0A2U3EI43_PURLI</name>
<dbReference type="EMBL" id="LCWV01000003">
    <property type="protein sequence ID" value="PWI74187.1"/>
    <property type="molecule type" value="Genomic_DNA"/>
</dbReference>
<accession>A0A2U3EI43</accession>
<feature type="region of interest" description="Disordered" evidence="1">
    <location>
        <begin position="141"/>
        <end position="178"/>
    </location>
</feature>
<comment type="caution">
    <text evidence="2">The sequence shown here is derived from an EMBL/GenBank/DDBJ whole genome shotgun (WGS) entry which is preliminary data.</text>
</comment>
<dbReference type="Proteomes" id="UP000245956">
    <property type="component" value="Unassembled WGS sequence"/>
</dbReference>
<evidence type="ECO:0000256" key="1">
    <source>
        <dbReference type="SAM" id="MobiDB-lite"/>
    </source>
</evidence>
<gene>
    <name evidence="2" type="ORF">PCL_07501</name>
</gene>